<dbReference type="GO" id="GO:0046872">
    <property type="term" value="F:metal ion binding"/>
    <property type="evidence" value="ECO:0007669"/>
    <property type="project" value="UniProtKB-KW"/>
</dbReference>
<protein>
    <submittedName>
        <fullName evidence="10">Aldehyde ferredoxin oxidoreductase</fullName>
    </submittedName>
</protein>
<accession>S7V762</accession>
<dbReference type="InterPro" id="IPR001203">
    <property type="entry name" value="OxRdtase_Ald_Fedxn_C"/>
</dbReference>
<dbReference type="Pfam" id="PF01314">
    <property type="entry name" value="AFOR_C"/>
    <property type="match status" value="1"/>
</dbReference>
<dbReference type="InterPro" id="IPR013985">
    <property type="entry name" value="Ald_Fedxn_OxRdtase_dom3"/>
</dbReference>
<evidence type="ECO:0000256" key="3">
    <source>
        <dbReference type="ARBA" id="ARBA00022485"/>
    </source>
</evidence>
<evidence type="ECO:0000313" key="10">
    <source>
        <dbReference type="EMBL" id="EPR40388.1"/>
    </source>
</evidence>
<dbReference type="Gene3D" id="1.10.569.10">
    <property type="entry name" value="Aldehyde Ferredoxin Oxidoreductase Protein, subunit A, domain 2"/>
    <property type="match status" value="1"/>
</dbReference>
<keyword evidence="11" id="KW-1185">Reference proteome</keyword>
<dbReference type="InterPro" id="IPR036503">
    <property type="entry name" value="Ald_Fedxn_OxRdtase_N_sf"/>
</dbReference>
<evidence type="ECO:0000256" key="1">
    <source>
        <dbReference type="ARBA" id="ARBA00001966"/>
    </source>
</evidence>
<dbReference type="OrthoDB" id="9763894at2"/>
<organism evidence="10 11">
    <name type="scientific">Desulfococcus multivorans DSM 2059</name>
    <dbReference type="NCBI Taxonomy" id="1121405"/>
    <lineage>
        <taxon>Bacteria</taxon>
        <taxon>Pseudomonadati</taxon>
        <taxon>Thermodesulfobacteriota</taxon>
        <taxon>Desulfobacteria</taxon>
        <taxon>Desulfobacterales</taxon>
        <taxon>Desulfococcaceae</taxon>
        <taxon>Desulfococcus</taxon>
    </lineage>
</organism>
<dbReference type="Gene3D" id="1.10.599.10">
    <property type="entry name" value="Aldehyde Ferredoxin Oxidoreductase Protein, subunit A, domain 3"/>
    <property type="match status" value="1"/>
</dbReference>
<gene>
    <name evidence="10" type="ORF">dsmv_0113</name>
</gene>
<dbReference type="PATRIC" id="fig|1121405.3.peg.1970"/>
<dbReference type="SMART" id="SM00790">
    <property type="entry name" value="AFOR_N"/>
    <property type="match status" value="1"/>
</dbReference>
<dbReference type="InterPro" id="IPR013984">
    <property type="entry name" value="Ald_Fedxn_OxRdtase_dom2"/>
</dbReference>
<dbReference type="Gene3D" id="3.60.9.10">
    <property type="entry name" value="Aldehyde ferredoxin oxidoreductase, N-terminal domain"/>
    <property type="match status" value="1"/>
</dbReference>
<comment type="cofactor">
    <cofactor evidence="1">
        <name>[4Fe-4S] cluster</name>
        <dbReference type="ChEBI" id="CHEBI:49883"/>
    </cofactor>
</comment>
<dbReference type="STRING" id="897.B2D07_04055"/>
<evidence type="ECO:0000256" key="6">
    <source>
        <dbReference type="ARBA" id="ARBA00023004"/>
    </source>
</evidence>
<keyword evidence="7" id="KW-0411">Iron-sulfur</keyword>
<evidence type="ECO:0000256" key="2">
    <source>
        <dbReference type="ARBA" id="ARBA00011032"/>
    </source>
</evidence>
<reference evidence="10 11" key="1">
    <citation type="journal article" date="2013" name="Genome Announc.">
        <title>Draft genome sequences for three mercury-methylating, sulfate-reducing bacteria.</title>
        <authorList>
            <person name="Brown S.D."/>
            <person name="Hurt R.A.Jr."/>
            <person name="Gilmour C.C."/>
            <person name="Elias D.A."/>
        </authorList>
    </citation>
    <scope>NUCLEOTIDE SEQUENCE [LARGE SCALE GENOMIC DNA]</scope>
    <source>
        <strain evidence="10 11">DSM 2059</strain>
    </source>
</reference>
<comment type="similarity">
    <text evidence="2">Belongs to the AOR/FOR family.</text>
</comment>
<name>S7V762_DESML</name>
<dbReference type="InterPro" id="IPR051919">
    <property type="entry name" value="W-dependent_AOR"/>
</dbReference>
<dbReference type="EMBL" id="ATHJ01000083">
    <property type="protein sequence ID" value="EPR40388.1"/>
    <property type="molecule type" value="Genomic_DNA"/>
</dbReference>
<dbReference type="InterPro" id="IPR036021">
    <property type="entry name" value="Tungsten_al_ferr_oxy-like_C"/>
</dbReference>
<evidence type="ECO:0000256" key="7">
    <source>
        <dbReference type="ARBA" id="ARBA00023014"/>
    </source>
</evidence>
<comment type="cofactor">
    <cofactor evidence="8">
        <name>tungstopterin</name>
        <dbReference type="ChEBI" id="CHEBI:30402"/>
    </cofactor>
</comment>
<dbReference type="GO" id="GO:0016625">
    <property type="term" value="F:oxidoreductase activity, acting on the aldehyde or oxo group of donors, iron-sulfur protein as acceptor"/>
    <property type="evidence" value="ECO:0007669"/>
    <property type="project" value="InterPro"/>
</dbReference>
<dbReference type="GO" id="GO:0051539">
    <property type="term" value="F:4 iron, 4 sulfur cluster binding"/>
    <property type="evidence" value="ECO:0007669"/>
    <property type="project" value="UniProtKB-KW"/>
</dbReference>
<comment type="caution">
    <text evidence="10">The sequence shown here is derived from an EMBL/GenBank/DDBJ whole genome shotgun (WGS) entry which is preliminary data.</text>
</comment>
<dbReference type="SUPFAM" id="SSF56228">
    <property type="entry name" value="Aldehyde ferredoxin oxidoreductase, N-terminal domain"/>
    <property type="match status" value="1"/>
</dbReference>
<dbReference type="PANTHER" id="PTHR30038">
    <property type="entry name" value="ALDEHYDE FERREDOXIN OXIDOREDUCTASE"/>
    <property type="match status" value="1"/>
</dbReference>
<evidence type="ECO:0000256" key="5">
    <source>
        <dbReference type="ARBA" id="ARBA00023002"/>
    </source>
</evidence>
<evidence type="ECO:0000256" key="8">
    <source>
        <dbReference type="ARBA" id="ARBA00049934"/>
    </source>
</evidence>
<feature type="domain" description="Aldehyde ferredoxin oxidoreductase N-terminal" evidence="9">
    <location>
        <begin position="4"/>
        <end position="205"/>
    </location>
</feature>
<keyword evidence="5" id="KW-0560">Oxidoreductase</keyword>
<evidence type="ECO:0000313" key="11">
    <source>
        <dbReference type="Proteomes" id="UP000014977"/>
    </source>
</evidence>
<keyword evidence="4" id="KW-0479">Metal-binding</keyword>
<dbReference type="eggNOG" id="COG2414">
    <property type="taxonomic scope" value="Bacteria"/>
</dbReference>
<dbReference type="AlphaFoldDB" id="S7V762"/>
<dbReference type="Proteomes" id="UP000014977">
    <property type="component" value="Unassembled WGS sequence"/>
</dbReference>
<dbReference type="InterPro" id="IPR013983">
    <property type="entry name" value="Ald_Fedxn_OxRdtase_N"/>
</dbReference>
<evidence type="ECO:0000259" key="9">
    <source>
        <dbReference type="SMART" id="SM00790"/>
    </source>
</evidence>
<dbReference type="SUPFAM" id="SSF48310">
    <property type="entry name" value="Aldehyde ferredoxin oxidoreductase, C-terminal domains"/>
    <property type="match status" value="1"/>
</dbReference>
<dbReference type="Pfam" id="PF02730">
    <property type="entry name" value="AFOR_N"/>
    <property type="match status" value="1"/>
</dbReference>
<evidence type="ECO:0000256" key="4">
    <source>
        <dbReference type="ARBA" id="ARBA00022723"/>
    </source>
</evidence>
<sequence length="648" mass="70190">MYGWCGIVLRVDLTRGVIDKVPLDLDAARKFLGGRGLNSKTLFDEIAPGIDPLGPDNVLCFGAGPLSGTGVPLSSRIEVSALSPYSGILGDGNAGGAFAHRLKRAGYDQVVITGRAERPKYLWIDNAHVELRDAAGLWGKTTWETADALVAAHGKEISTACIGPAGENLVRFAGTIVDKYNSAARGSGAVLGSKHLKAVAVRGTTPVPAADPKTFRRLVDLDRRFFATDPIQRDKVAVYGSHVGMVEWRPGYRYFQKYLEAEEVPVSLRPESWKRFEIGRKGCHGCSVACKNVFRIPEGPRAGETGAALEFEAIYCMGVNAGIEDPVAIMEYGNLADLYGMDVIALGNAVAFAKKLFELGIITEADAGVSLAWTDAAAQAELIHRTALREGFGNRLAEGMLNLARLLGPEAVKYCYHVKGLSRGTFPTGLFALAHATSTRGADHLRGRSWAFGENDPVLYPELVRRGFLPADPEKAPVASLVVSESATTLADALGRCKGAVNTWGCAVPLVGAFPLFDGLGRLLTALTGEDFDEASLGGGIAPRIWAVERCFNIRQGCIRRHDALPQPPDIAESLEGREQVKAHEALLTEYYRTREYDPDTGVPTLDLMERLDIRDVFERTVMGLPYPEWDGPTLWPLERYPRGGVRV</sequence>
<keyword evidence="3" id="KW-0004">4Fe-4S</keyword>
<dbReference type="GO" id="GO:0009055">
    <property type="term" value="F:electron transfer activity"/>
    <property type="evidence" value="ECO:0007669"/>
    <property type="project" value="InterPro"/>
</dbReference>
<keyword evidence="6" id="KW-0408">Iron</keyword>
<dbReference type="PANTHER" id="PTHR30038:SF0">
    <property type="entry name" value="TUNGSTEN-CONTAINING ALDEHYDE FERREDOXIN OXIDOREDUCTASE"/>
    <property type="match status" value="1"/>
</dbReference>
<proteinExistence type="inferred from homology"/>
<dbReference type="RefSeq" id="WP_020876302.1">
    <property type="nucleotide sequence ID" value="NZ_ATHJ01000083.1"/>
</dbReference>